<evidence type="ECO:0000313" key="1">
    <source>
        <dbReference type="EMBL" id="CAG25632.1"/>
    </source>
</evidence>
<dbReference type="RefSeq" id="YP_015534.1">
    <property type="nucleotide sequence ID" value="NC_005872.1"/>
</dbReference>
<dbReference type="KEGG" id="vg:4432028"/>
<organism evidence="1 2">
    <name type="scientific">Pyrobaculum spherical virus (isolate United States/Yellowstone)</name>
    <name type="common">PSV</name>
    <dbReference type="NCBI Taxonomy" id="654907"/>
    <lineage>
        <taxon>Viruses</taxon>
        <taxon>Viruses incertae sedis</taxon>
        <taxon>Globuloviridae</taxon>
        <taxon>Alphaglobulovirus</taxon>
        <taxon>Alphaglobulovirus obsidianense</taxon>
    </lineage>
</organism>
<dbReference type="EMBL" id="AJ635161">
    <property type="protein sequence ID" value="CAG25632.1"/>
    <property type="molecule type" value="Genomic_DNA"/>
</dbReference>
<dbReference type="Proteomes" id="UP000008777">
    <property type="component" value="Segment"/>
</dbReference>
<protein>
    <submittedName>
        <fullName evidence="1">Uncharacterized protein</fullName>
    </submittedName>
</protein>
<dbReference type="GeneID" id="4432028"/>
<organismHost>
    <name type="scientific">Thermoproteus tenax</name>
    <dbReference type="NCBI Taxonomy" id="2271"/>
</organismHost>
<sequence length="106" mass="12416">MKTQTRPKKRRPKNLERLYLAPIRSDGLLVVVEGGRSYTKQEIMLRATAFLNVSDRIECEICGRVYDGTNYFMVEYTGLLDKLRHAYCGDCKPQIKKILDIIYRRI</sequence>
<keyword evidence="2" id="KW-1185">Reference proteome</keyword>
<proteinExistence type="predicted"/>
<organismHost>
    <name type="scientific">Pyrobaculum</name>
    <dbReference type="NCBI Taxonomy" id="2276"/>
</organismHost>
<reference evidence="1 2" key="1">
    <citation type="journal article" date="2004" name="Virology">
        <title>Morphology and genome organisation of the virus PSV of the hyperthermophilic archaeal genera Pyrobaculum and Thermoproteus: A novel virus family, the Globuloviridae.</title>
        <authorList>
            <person name="Haering M."/>
            <person name="Peng X."/>
            <person name="Bruegger K."/>
            <person name="Rachel R."/>
            <person name="Stetter K.O."/>
            <person name="Garrett R.A."/>
            <person name="Prangishvili D."/>
        </authorList>
    </citation>
    <scope>NUCLEOTIDE SEQUENCE [LARGE SCALE GENOMIC DNA]</scope>
    <source>
        <strain evidence="2">Isolate United States/Yellowstone</strain>
    </source>
</reference>
<name>Q6ZYJ0_PSVY</name>
<evidence type="ECO:0000313" key="2">
    <source>
        <dbReference type="Proteomes" id="UP000008777"/>
    </source>
</evidence>
<accession>Q6ZYJ0</accession>